<comment type="caution">
    <text evidence="1">The sequence shown here is derived from an EMBL/GenBank/DDBJ whole genome shotgun (WGS) entry which is preliminary data.</text>
</comment>
<dbReference type="Proteomes" id="UP001161257">
    <property type="component" value="Unassembled WGS sequence"/>
</dbReference>
<reference evidence="1" key="1">
    <citation type="submission" date="2023-01" db="EMBL/GenBank/DDBJ databases">
        <title>Whole-genome sequence of Pseudomonas putida NBRC 14671.</title>
        <authorList>
            <person name="Morohoshi T."/>
            <person name="Someya N."/>
        </authorList>
    </citation>
    <scope>NUCLEOTIDE SEQUENCE</scope>
    <source>
        <strain evidence="1">NBRC 14671</strain>
    </source>
</reference>
<evidence type="ECO:0000313" key="1">
    <source>
        <dbReference type="EMBL" id="GLO37080.1"/>
    </source>
</evidence>
<protein>
    <submittedName>
        <fullName evidence="1">Uncharacterized protein</fullName>
    </submittedName>
</protein>
<evidence type="ECO:0000313" key="2">
    <source>
        <dbReference type="Proteomes" id="UP001161257"/>
    </source>
</evidence>
<organism evidence="1 2">
    <name type="scientific">Pseudomonas putida</name>
    <name type="common">Arthrobacter siderocapsulatus</name>
    <dbReference type="NCBI Taxonomy" id="303"/>
    <lineage>
        <taxon>Bacteria</taxon>
        <taxon>Pseudomonadati</taxon>
        <taxon>Pseudomonadota</taxon>
        <taxon>Gammaproteobacteria</taxon>
        <taxon>Pseudomonadales</taxon>
        <taxon>Pseudomonadaceae</taxon>
        <taxon>Pseudomonas</taxon>
    </lineage>
</organism>
<accession>A0AA37RB36</accession>
<proteinExistence type="predicted"/>
<dbReference type="AlphaFoldDB" id="A0AA37RB36"/>
<sequence>MQMSAVHRTTKIYFAVTLLATVSACVNLEEVQKFSSQSAALTSSNDINSYLKNGKARQEEYEYISQQLSEGVDCGDKAYVKKTCPPVLNTPLMPFGLTPENQKSIESLHKVLSHYMANLATLAGDDLTSVNGSTNDLVKNLNNLPSTAQSDTKEEKEKQNAAYGAVLKLISIPQDIWRQYELKKIIEENDNSINTLTALLSQILEDQSDQIAAEHSSVDRWYSEASAKFPPKSLDSALAITHSKKAELKDIEAKKSAALKYSAALKAIGDTHHKLAIESGSLDSKSGKQIIAYVKAAREQVVAARKQYDDAFKGESEK</sequence>
<dbReference type="EMBL" id="BSKJ01000009">
    <property type="protein sequence ID" value="GLO37080.1"/>
    <property type="molecule type" value="Genomic_DNA"/>
</dbReference>
<gene>
    <name evidence="1" type="ORF">PPUN14671_39160</name>
</gene>
<name>A0AA37RB36_PSEPU</name>